<protein>
    <submittedName>
        <fullName evidence="1">Uncharacterized protein</fullName>
    </submittedName>
</protein>
<sequence>MARETADNHVNRPQIWQRGTHIGKLLRVGEAVRQHGAVNLVDFHLPCRLKACLFKSQIKAADAREEAADGRFSLFHSRLTFTCRRNPFWQHVSGRVRRQQLTAF</sequence>
<reference evidence="1 2" key="1">
    <citation type="submission" date="2016-02" db="EMBL/GenBank/DDBJ databases">
        <authorList>
            <consortium name="Pathogen Informatics"/>
        </authorList>
    </citation>
    <scope>NUCLEOTIDE SEQUENCE [LARGE SCALE GENOMIC DNA]</scope>
    <source>
        <strain evidence="1 2">2842STDY5881269</strain>
    </source>
</reference>
<dbReference type="EMBL" id="FEVP01000027">
    <property type="protein sequence ID" value="CWQ05056.1"/>
    <property type="molecule type" value="Genomic_DNA"/>
</dbReference>
<evidence type="ECO:0000313" key="1">
    <source>
        <dbReference type="EMBL" id="CWQ05056.1"/>
    </source>
</evidence>
<dbReference type="Proteomes" id="UP000072443">
    <property type="component" value="Unassembled WGS sequence"/>
</dbReference>
<accession>A0AB33TXN7</accession>
<proteinExistence type="predicted"/>
<evidence type="ECO:0000313" key="2">
    <source>
        <dbReference type="Proteomes" id="UP000072443"/>
    </source>
</evidence>
<gene>
    <name evidence="1" type="ORF">ERS514591_01786</name>
</gene>
<name>A0AB33TXN7_NEIME</name>
<organism evidence="1 2">
    <name type="scientific">Neisseria meningitidis</name>
    <dbReference type="NCBI Taxonomy" id="487"/>
    <lineage>
        <taxon>Bacteria</taxon>
        <taxon>Pseudomonadati</taxon>
        <taxon>Pseudomonadota</taxon>
        <taxon>Betaproteobacteria</taxon>
        <taxon>Neisseriales</taxon>
        <taxon>Neisseriaceae</taxon>
        <taxon>Neisseria</taxon>
    </lineage>
</organism>
<dbReference type="AlphaFoldDB" id="A0AB33TXN7"/>
<comment type="caution">
    <text evidence="1">The sequence shown here is derived from an EMBL/GenBank/DDBJ whole genome shotgun (WGS) entry which is preliminary data.</text>
</comment>